<dbReference type="GeneID" id="43673181"/>
<dbReference type="Proteomes" id="UP000325579">
    <property type="component" value="Unassembled WGS sequence"/>
</dbReference>
<evidence type="ECO:0000313" key="1">
    <source>
        <dbReference type="EMBL" id="KAE8397342.1"/>
    </source>
</evidence>
<proteinExistence type="predicted"/>
<dbReference type="Gene3D" id="2.100.10.30">
    <property type="entry name" value="Jacalin-like lectin domain"/>
    <property type="match status" value="1"/>
</dbReference>
<organism evidence="1 2">
    <name type="scientific">Aspergillus pseudonomiae</name>
    <dbReference type="NCBI Taxonomy" id="1506151"/>
    <lineage>
        <taxon>Eukaryota</taxon>
        <taxon>Fungi</taxon>
        <taxon>Dikarya</taxon>
        <taxon>Ascomycota</taxon>
        <taxon>Pezizomycotina</taxon>
        <taxon>Eurotiomycetes</taxon>
        <taxon>Eurotiomycetidae</taxon>
        <taxon>Eurotiales</taxon>
        <taxon>Aspergillaceae</taxon>
        <taxon>Aspergillus</taxon>
        <taxon>Aspergillus subgen. Circumdati</taxon>
    </lineage>
</organism>
<name>A0A5N7CSX6_9EURO</name>
<protein>
    <submittedName>
        <fullName evidence="1">Uncharacterized protein</fullName>
    </submittedName>
</protein>
<dbReference type="InterPro" id="IPR036404">
    <property type="entry name" value="Jacalin-like_lectin_dom_sf"/>
</dbReference>
<keyword evidence="2" id="KW-1185">Reference proteome</keyword>
<accession>A0A5N6HIY6</accession>
<evidence type="ECO:0000313" key="2">
    <source>
        <dbReference type="Proteomes" id="UP000325579"/>
    </source>
</evidence>
<accession>A0A5N7CSX6</accession>
<gene>
    <name evidence="1" type="ORF">BDV37DRAFT_289511</name>
</gene>
<dbReference type="SUPFAM" id="SSF51101">
    <property type="entry name" value="Mannose-binding lectins"/>
    <property type="match status" value="1"/>
</dbReference>
<reference evidence="1 2" key="1">
    <citation type="submission" date="2019-04" db="EMBL/GenBank/DDBJ databases">
        <authorList>
            <consortium name="DOE Joint Genome Institute"/>
            <person name="Mondo S."/>
            <person name="Kjaerbolling I."/>
            <person name="Vesth T."/>
            <person name="Frisvad J.C."/>
            <person name="Nybo J.L."/>
            <person name="Theobald S."/>
            <person name="Kildgaard S."/>
            <person name="Isbrandt T."/>
            <person name="Kuo A."/>
            <person name="Sato A."/>
            <person name="Lyhne E.K."/>
            <person name="Kogle M.E."/>
            <person name="Wiebenga A."/>
            <person name="Kun R.S."/>
            <person name="Lubbers R.J."/>
            <person name="Makela M.R."/>
            <person name="Barry K."/>
            <person name="Chovatia M."/>
            <person name="Clum A."/>
            <person name="Daum C."/>
            <person name="Haridas S."/>
            <person name="He G."/>
            <person name="LaButti K."/>
            <person name="Lipzen A."/>
            <person name="Riley R."/>
            <person name="Salamov A."/>
            <person name="Simmons B.A."/>
            <person name="Magnuson J.K."/>
            <person name="Henrissat B."/>
            <person name="Mortensen U.H."/>
            <person name="Larsen T.O."/>
            <person name="Devries R.P."/>
            <person name="Grigoriev I.V."/>
            <person name="Machida M."/>
            <person name="Baker S.E."/>
            <person name="Andersen M.R."/>
            <person name="Cantor M.N."/>
            <person name="Hua S.X."/>
        </authorList>
    </citation>
    <scope>NUCLEOTIDE SEQUENCE [LARGE SCALE GENOMIC DNA]</scope>
    <source>
        <strain evidence="1 2">CBS 119388</strain>
    </source>
</reference>
<dbReference type="RefSeq" id="XP_031934661.1">
    <property type="nucleotide sequence ID" value="XM_032088490.1"/>
</dbReference>
<dbReference type="AlphaFoldDB" id="A0A5N7CSX6"/>
<sequence>MPVKTFDFDQRASGSTYLKSLETWSYQFPDSSSWLWVIHGIRLTFSNGEAFSAGYTDDKPMKKLSLNGDERIRELAIYSDQELDVVNSIYIYARDGPDGQINAGGETGGTKQATNLGDRTLLGFQGRHIPGESLHELKPIFRGA</sequence>
<dbReference type="EMBL" id="ML736901">
    <property type="protein sequence ID" value="KAE8397342.1"/>
    <property type="molecule type" value="Genomic_DNA"/>
</dbReference>